<evidence type="ECO:0000313" key="3">
    <source>
        <dbReference type="Proteomes" id="UP001500957"/>
    </source>
</evidence>
<dbReference type="EMBL" id="BAAAHE010000006">
    <property type="protein sequence ID" value="GAA0606754.1"/>
    <property type="molecule type" value="Genomic_DNA"/>
</dbReference>
<gene>
    <name evidence="2" type="ORF">GCM10009547_05910</name>
</gene>
<name>A0ABP3RFS2_9ACTN</name>
<evidence type="ECO:0000313" key="2">
    <source>
        <dbReference type="EMBL" id="GAA0606754.1"/>
    </source>
</evidence>
<protein>
    <submittedName>
        <fullName evidence="2">Uncharacterized protein</fullName>
    </submittedName>
</protein>
<keyword evidence="1" id="KW-0732">Signal</keyword>
<proteinExistence type="predicted"/>
<feature type="chain" id="PRO_5046534360" evidence="1">
    <location>
        <begin position="19"/>
        <end position="165"/>
    </location>
</feature>
<dbReference type="Proteomes" id="UP001500957">
    <property type="component" value="Unassembled WGS sequence"/>
</dbReference>
<evidence type="ECO:0000256" key="1">
    <source>
        <dbReference type="SAM" id="SignalP"/>
    </source>
</evidence>
<dbReference type="RefSeq" id="WP_344601424.1">
    <property type="nucleotide sequence ID" value="NZ_BAAAHE010000006.1"/>
</dbReference>
<feature type="signal peptide" evidence="1">
    <location>
        <begin position="1"/>
        <end position="18"/>
    </location>
</feature>
<sequence>MIAGSLAVGLLVTSSAGADTVLVSEGSESHLPAFVDLTGARYVSDADGFSARLSVRDLKLRTATVGFTLTFPRSGQVFRVSSTRTKAGHQTYLVTRDRAGKKPARVCSDFVATWDDTRDRIDIHVPWSCLGDQRATMKVAGHLRSGTRSATGTGDSVKTVRVAYT</sequence>
<organism evidence="2 3">
    <name type="scientific">Sporichthya brevicatena</name>
    <dbReference type="NCBI Taxonomy" id="171442"/>
    <lineage>
        <taxon>Bacteria</taxon>
        <taxon>Bacillati</taxon>
        <taxon>Actinomycetota</taxon>
        <taxon>Actinomycetes</taxon>
        <taxon>Sporichthyales</taxon>
        <taxon>Sporichthyaceae</taxon>
        <taxon>Sporichthya</taxon>
    </lineage>
</organism>
<reference evidence="3" key="1">
    <citation type="journal article" date="2019" name="Int. J. Syst. Evol. Microbiol.">
        <title>The Global Catalogue of Microorganisms (GCM) 10K type strain sequencing project: providing services to taxonomists for standard genome sequencing and annotation.</title>
        <authorList>
            <consortium name="The Broad Institute Genomics Platform"/>
            <consortium name="The Broad Institute Genome Sequencing Center for Infectious Disease"/>
            <person name="Wu L."/>
            <person name="Ma J."/>
        </authorList>
    </citation>
    <scope>NUCLEOTIDE SEQUENCE [LARGE SCALE GENOMIC DNA]</scope>
    <source>
        <strain evidence="3">JCM 10671</strain>
    </source>
</reference>
<accession>A0ABP3RFS2</accession>
<comment type="caution">
    <text evidence="2">The sequence shown here is derived from an EMBL/GenBank/DDBJ whole genome shotgun (WGS) entry which is preliminary data.</text>
</comment>
<keyword evidence="3" id="KW-1185">Reference proteome</keyword>